<protein>
    <submittedName>
        <fullName evidence="2">NTP transferase domain-containing protein</fullName>
    </submittedName>
</protein>
<keyword evidence="2" id="KW-0808">Transferase</keyword>
<sequence length="193" mass="19573">MTPSRPVAGLLLAAGAGSRYGRPKALVEGWLAHGVAALRDGGCSPVVVVLGARAEESRALLAGSDAVVVVADDWAEGMAASLRRGLAALPREADAVVVTLVDLPDVGADVVARLRGAVVGTDTLARAVYDGRAGHPVVLGRDHWAPIAHAVEGDRGAGPYLQARPTRAVECADLATGRDVDRPGGAPPLPPPA</sequence>
<dbReference type="Proteomes" id="UP001501495">
    <property type="component" value="Unassembled WGS sequence"/>
</dbReference>
<dbReference type="SUPFAM" id="SSF53448">
    <property type="entry name" value="Nucleotide-diphospho-sugar transferases"/>
    <property type="match status" value="1"/>
</dbReference>
<dbReference type="GO" id="GO:0016740">
    <property type="term" value="F:transferase activity"/>
    <property type="evidence" value="ECO:0007669"/>
    <property type="project" value="UniProtKB-KW"/>
</dbReference>
<dbReference type="InterPro" id="IPR029044">
    <property type="entry name" value="Nucleotide-diphossugar_trans"/>
</dbReference>
<feature type="domain" description="MobA-like NTP transferase" evidence="1">
    <location>
        <begin position="9"/>
        <end position="163"/>
    </location>
</feature>
<dbReference type="Gene3D" id="3.90.550.10">
    <property type="entry name" value="Spore Coat Polysaccharide Biosynthesis Protein SpsA, Chain A"/>
    <property type="match status" value="1"/>
</dbReference>
<dbReference type="PANTHER" id="PTHR43777:SF1">
    <property type="entry name" value="MOLYBDENUM COFACTOR CYTIDYLYLTRANSFERASE"/>
    <property type="match status" value="1"/>
</dbReference>
<dbReference type="InterPro" id="IPR025877">
    <property type="entry name" value="MobA-like_NTP_Trfase"/>
</dbReference>
<dbReference type="RefSeq" id="WP_344733223.1">
    <property type="nucleotide sequence ID" value="NZ_BAAAZH010000013.1"/>
</dbReference>
<reference evidence="3" key="1">
    <citation type="journal article" date="2019" name="Int. J. Syst. Evol. Microbiol.">
        <title>The Global Catalogue of Microorganisms (GCM) 10K type strain sequencing project: providing services to taxonomists for standard genome sequencing and annotation.</title>
        <authorList>
            <consortium name="The Broad Institute Genomics Platform"/>
            <consortium name="The Broad Institute Genome Sequencing Center for Infectious Disease"/>
            <person name="Wu L."/>
            <person name="Ma J."/>
        </authorList>
    </citation>
    <scope>NUCLEOTIDE SEQUENCE [LARGE SCALE GENOMIC DNA]</scope>
    <source>
        <strain evidence="3">JCM 16703</strain>
    </source>
</reference>
<accession>A0ABP7XID6</accession>
<evidence type="ECO:0000313" key="2">
    <source>
        <dbReference type="EMBL" id="GAA4118490.1"/>
    </source>
</evidence>
<dbReference type="EMBL" id="BAAAZH010000013">
    <property type="protein sequence ID" value="GAA4118490.1"/>
    <property type="molecule type" value="Genomic_DNA"/>
</dbReference>
<dbReference type="PANTHER" id="PTHR43777">
    <property type="entry name" value="MOLYBDENUM COFACTOR CYTIDYLYLTRANSFERASE"/>
    <property type="match status" value="1"/>
</dbReference>
<proteinExistence type="predicted"/>
<organism evidence="2 3">
    <name type="scientific">Nocardioides fonticola</name>
    <dbReference type="NCBI Taxonomy" id="450363"/>
    <lineage>
        <taxon>Bacteria</taxon>
        <taxon>Bacillati</taxon>
        <taxon>Actinomycetota</taxon>
        <taxon>Actinomycetes</taxon>
        <taxon>Propionibacteriales</taxon>
        <taxon>Nocardioidaceae</taxon>
        <taxon>Nocardioides</taxon>
    </lineage>
</organism>
<dbReference type="CDD" id="cd04182">
    <property type="entry name" value="GT_2_like_f"/>
    <property type="match status" value="1"/>
</dbReference>
<dbReference type="Pfam" id="PF12804">
    <property type="entry name" value="NTP_transf_3"/>
    <property type="match status" value="1"/>
</dbReference>
<name>A0ABP7XID6_9ACTN</name>
<comment type="caution">
    <text evidence="2">The sequence shown here is derived from an EMBL/GenBank/DDBJ whole genome shotgun (WGS) entry which is preliminary data.</text>
</comment>
<keyword evidence="3" id="KW-1185">Reference proteome</keyword>
<gene>
    <name evidence="2" type="ORF">GCM10022215_20070</name>
</gene>
<evidence type="ECO:0000313" key="3">
    <source>
        <dbReference type="Proteomes" id="UP001501495"/>
    </source>
</evidence>
<evidence type="ECO:0000259" key="1">
    <source>
        <dbReference type="Pfam" id="PF12804"/>
    </source>
</evidence>